<keyword evidence="2" id="KW-1133">Transmembrane helix</keyword>
<keyword evidence="4" id="KW-1185">Reference proteome</keyword>
<evidence type="ECO:0000313" key="3">
    <source>
        <dbReference type="EMBL" id="KAA5541072.1"/>
    </source>
</evidence>
<evidence type="ECO:0000313" key="4">
    <source>
        <dbReference type="Proteomes" id="UP000324479"/>
    </source>
</evidence>
<keyword evidence="2" id="KW-0472">Membrane</keyword>
<feature type="transmembrane region" description="Helical" evidence="2">
    <location>
        <begin position="21"/>
        <end position="42"/>
    </location>
</feature>
<organism evidence="3 4">
    <name type="scientific">Roseiconus nitratireducens</name>
    <dbReference type="NCBI Taxonomy" id="2605748"/>
    <lineage>
        <taxon>Bacteria</taxon>
        <taxon>Pseudomonadati</taxon>
        <taxon>Planctomycetota</taxon>
        <taxon>Planctomycetia</taxon>
        <taxon>Pirellulales</taxon>
        <taxon>Pirellulaceae</taxon>
        <taxon>Roseiconus</taxon>
    </lineage>
</organism>
<dbReference type="AlphaFoldDB" id="A0A5M6D464"/>
<dbReference type="Proteomes" id="UP000324479">
    <property type="component" value="Unassembled WGS sequence"/>
</dbReference>
<evidence type="ECO:0000256" key="1">
    <source>
        <dbReference type="SAM" id="MobiDB-lite"/>
    </source>
</evidence>
<dbReference type="InterPro" id="IPR002321">
    <property type="entry name" value="Cyt_c_II"/>
</dbReference>
<dbReference type="Gene3D" id="1.20.120.10">
    <property type="entry name" value="Cytochrome c/b562"/>
    <property type="match status" value="1"/>
</dbReference>
<dbReference type="GO" id="GO:0005506">
    <property type="term" value="F:iron ion binding"/>
    <property type="evidence" value="ECO:0007669"/>
    <property type="project" value="InterPro"/>
</dbReference>
<dbReference type="InterPro" id="IPR010980">
    <property type="entry name" value="Cyt_c/b562"/>
</dbReference>
<feature type="region of interest" description="Disordered" evidence="1">
    <location>
        <begin position="44"/>
        <end position="63"/>
    </location>
</feature>
<gene>
    <name evidence="3" type="ORF">FYK55_19455</name>
</gene>
<dbReference type="InterPro" id="IPR029021">
    <property type="entry name" value="Prot-tyrosine_phosphatase-like"/>
</dbReference>
<dbReference type="EMBL" id="VWOX01000011">
    <property type="protein sequence ID" value="KAA5541072.1"/>
    <property type="molecule type" value="Genomic_DNA"/>
</dbReference>
<accession>A0A5M6D464</accession>
<name>A0A5M6D464_9BACT</name>
<evidence type="ECO:0000256" key="2">
    <source>
        <dbReference type="SAM" id="Phobius"/>
    </source>
</evidence>
<dbReference type="Gene3D" id="3.90.190.10">
    <property type="entry name" value="Protein tyrosine phosphatase superfamily"/>
    <property type="match status" value="1"/>
</dbReference>
<dbReference type="GO" id="GO:0020037">
    <property type="term" value="F:heme binding"/>
    <property type="evidence" value="ECO:0007669"/>
    <property type="project" value="InterPro"/>
</dbReference>
<protein>
    <submittedName>
        <fullName evidence="3">Uncharacterized protein</fullName>
    </submittedName>
</protein>
<dbReference type="GO" id="GO:0022900">
    <property type="term" value="P:electron transport chain"/>
    <property type="evidence" value="ECO:0007669"/>
    <property type="project" value="InterPro"/>
</dbReference>
<dbReference type="SUPFAM" id="SSF52799">
    <property type="entry name" value="(Phosphotyrosine protein) phosphatases II"/>
    <property type="match status" value="1"/>
</dbReference>
<dbReference type="GO" id="GO:0009055">
    <property type="term" value="F:electron transfer activity"/>
    <property type="evidence" value="ECO:0007669"/>
    <property type="project" value="InterPro"/>
</dbReference>
<comment type="caution">
    <text evidence="3">The sequence shown here is derived from an EMBL/GenBank/DDBJ whole genome shotgun (WGS) entry which is preliminary data.</text>
</comment>
<sequence>MRTTTCLASLDRVLVLLQKSFVPRLIVATLIVATWCGIQSFARDAKPNPSRENISDPARIDSEHLPNPVQLSPKVISGGLPDGDAAFKELADRGIKTIISVDGATPDVDAAAKYGLRYVHLPHGYDGIPSSRVTELAKAVRDLEGPIYIHCHHGKHRSPAAAAVACVAAGLLPEGKAEAVLKLAGTDPHYRGLYRSACQVKPLDAGVLDRLDVQFQPVVQVPPMAEAMVELGHTHDHLKQIAAADWQTPENHPDLDPAHEALMLQEHFTELLRTDDVARQPDDFRRWLMESETAAKSMVQTLRQMETDSADPTIPDSLVRAASQIGSNCKACHAKYRDAPRADRR</sequence>
<proteinExistence type="predicted"/>
<reference evidence="3 4" key="1">
    <citation type="submission" date="2019-08" db="EMBL/GenBank/DDBJ databases">
        <authorList>
            <person name="Dhanesh K."/>
            <person name="Kumar G."/>
            <person name="Sasikala C."/>
            <person name="Venkata Ramana C."/>
        </authorList>
    </citation>
    <scope>NUCLEOTIDE SEQUENCE [LARGE SCALE GENOMIC DNA]</scope>
    <source>
        <strain evidence="3 4">JC645</strain>
    </source>
</reference>
<keyword evidence="2" id="KW-0812">Transmembrane</keyword>
<dbReference type="SUPFAM" id="SSF47175">
    <property type="entry name" value="Cytochromes"/>
    <property type="match status" value="1"/>
</dbReference>
<dbReference type="PROSITE" id="PS51009">
    <property type="entry name" value="CYTCII"/>
    <property type="match status" value="1"/>
</dbReference>